<feature type="compositionally biased region" description="Basic and acidic residues" evidence="6">
    <location>
        <begin position="74"/>
        <end position="84"/>
    </location>
</feature>
<evidence type="ECO:0000256" key="3">
    <source>
        <dbReference type="ARBA" id="ARBA00023015"/>
    </source>
</evidence>
<dbReference type="InterPro" id="IPR053045">
    <property type="entry name" value="Zinc_cluster_trans_reg"/>
</dbReference>
<organism evidence="8 9">
    <name type="scientific">Smittium mucronatum</name>
    <dbReference type="NCBI Taxonomy" id="133383"/>
    <lineage>
        <taxon>Eukaryota</taxon>
        <taxon>Fungi</taxon>
        <taxon>Fungi incertae sedis</taxon>
        <taxon>Zoopagomycota</taxon>
        <taxon>Kickxellomycotina</taxon>
        <taxon>Harpellomycetes</taxon>
        <taxon>Harpellales</taxon>
        <taxon>Legeriomycetaceae</taxon>
        <taxon>Smittium</taxon>
    </lineage>
</organism>
<dbReference type="PANTHER" id="PTHR31986:SF7">
    <property type="entry name" value="REGULATOR OF DRUG SENSITIVITY 2"/>
    <property type="match status" value="1"/>
</dbReference>
<dbReference type="STRING" id="133383.A0A1R0H8D0"/>
<dbReference type="EMBL" id="LSSL01000124">
    <property type="protein sequence ID" value="OLY85381.1"/>
    <property type="molecule type" value="Genomic_DNA"/>
</dbReference>
<keyword evidence="3" id="KW-0805">Transcription regulation</keyword>
<keyword evidence="9" id="KW-1185">Reference proteome</keyword>
<keyword evidence="5" id="KW-0539">Nucleus</keyword>
<keyword evidence="4" id="KW-0804">Transcription</keyword>
<evidence type="ECO:0000256" key="2">
    <source>
        <dbReference type="ARBA" id="ARBA00022723"/>
    </source>
</evidence>
<proteinExistence type="predicted"/>
<sequence>MDEQVDSNFLPISLRDFGDSQLILPNSFPINDSDNNSTHSRSDLAALSHDEDSKNPASDSNGTKKKRKKVQKVLKPEQYNESRFENFPLQDNPYKTSYSSDLNNAIHPTSIPNMSSENQLSNTNSNLVSDSRSNRNIALDSNSNNPYSFIKNSYLSNDFIPGSHIINSNTPASTNLRDTLDISNASEFGVDSFNTGISTLKDHEIYKTLSGIDNVFGPQSSSDPSKSNSNIFSSNLRKTPLDLSHNNNLPNRLSSTNSPLSKNSDPSPDEIGDINRISTSKFDTGANNHGDLNKAYRKNSMFDFPNPRDVIRGKPSDQAPKVAVLSPMPLLNSNASSVLNGKKSNFPLGPDYISTTNNFNKNLIDGRQMKNSQGKDGSLSLSACSMNDTHAKSDDKIRMLENYYLSSLNLEDSAPEEKLRQILSIKYSSGVLKPFNYVNGYLRMHRFMEKNMSSASVTKLIGILSVYRSTFMMIIKSLTDADVLVSEVAFEKLLFDYTHIFRTFGTPACLWRRTGEIFKANKQFADLVGLPLQYFREGRITIYELMTEESTVNYIEKYTNVAFDVTQKAVLTSCVLQVSDIVKDMISRDQNNGSWGGNCESDLEPLPIELGDRGDRESFLNSLKESPSINLMAQDSLKWDAITAKMVNEMNIADGTFFPGITFSNPPSKDLGSISFQGKAPDSSRSIQSASGLPNSSNNNSNIKTSITESRIDTTPSYLTKNSKNTSDRVLQEENGRYSKSSSKPSAGSYRTGDKFIIPKKKLPCCFSITIRRDKNSMPIAVVGNFMPINN</sequence>
<dbReference type="Proteomes" id="UP000187455">
    <property type="component" value="Unassembled WGS sequence"/>
</dbReference>
<dbReference type="GO" id="GO:0046872">
    <property type="term" value="F:metal ion binding"/>
    <property type="evidence" value="ECO:0007669"/>
    <property type="project" value="UniProtKB-KW"/>
</dbReference>
<dbReference type="OrthoDB" id="65716at2759"/>
<evidence type="ECO:0000313" key="8">
    <source>
        <dbReference type="EMBL" id="OLY85381.1"/>
    </source>
</evidence>
<comment type="caution">
    <text evidence="8">The sequence shown here is derived from an EMBL/GenBank/DDBJ whole genome shotgun (WGS) entry which is preliminary data.</text>
</comment>
<feature type="compositionally biased region" description="Polar residues" evidence="6">
    <location>
        <begin position="93"/>
        <end position="129"/>
    </location>
</feature>
<feature type="region of interest" description="Disordered" evidence="6">
    <location>
        <begin position="672"/>
        <end position="752"/>
    </location>
</feature>
<feature type="compositionally biased region" description="Polar residues" evidence="6">
    <location>
        <begin position="28"/>
        <end position="39"/>
    </location>
</feature>
<feature type="compositionally biased region" description="Basic residues" evidence="6">
    <location>
        <begin position="63"/>
        <end position="72"/>
    </location>
</feature>
<dbReference type="InterPro" id="IPR056751">
    <property type="entry name" value="PAS_13"/>
</dbReference>
<feature type="compositionally biased region" description="Low complexity" evidence="6">
    <location>
        <begin position="738"/>
        <end position="751"/>
    </location>
</feature>
<accession>A0A1R0H8D0</accession>
<feature type="region of interest" description="Disordered" evidence="6">
    <location>
        <begin position="217"/>
        <end position="289"/>
    </location>
</feature>
<name>A0A1R0H8D0_9FUNG</name>
<reference evidence="8 9" key="1">
    <citation type="journal article" date="2016" name="Mol. Biol. Evol.">
        <title>Genome-Wide Survey of Gut Fungi (Harpellales) Reveals the First Horizontally Transferred Ubiquitin Gene from a Mosquito Host.</title>
        <authorList>
            <person name="Wang Y."/>
            <person name="White M.M."/>
            <person name="Kvist S."/>
            <person name="Moncalvo J.M."/>
        </authorList>
    </citation>
    <scope>NUCLEOTIDE SEQUENCE [LARGE SCALE GENOMIC DNA]</scope>
    <source>
        <strain evidence="8 9">ALG-7-W6</strain>
    </source>
</reference>
<evidence type="ECO:0000259" key="7">
    <source>
        <dbReference type="Pfam" id="PF24990"/>
    </source>
</evidence>
<feature type="domain" description="ERT1/acuK family PAS" evidence="7">
    <location>
        <begin position="506"/>
        <end position="638"/>
    </location>
</feature>
<evidence type="ECO:0000256" key="1">
    <source>
        <dbReference type="ARBA" id="ARBA00004123"/>
    </source>
</evidence>
<dbReference type="PANTHER" id="PTHR31986">
    <property type="entry name" value="REGULATOR OF DRUG SENSITIVITY 2"/>
    <property type="match status" value="1"/>
</dbReference>
<dbReference type="Pfam" id="PF24990">
    <property type="entry name" value="PAS_13"/>
    <property type="match status" value="1"/>
</dbReference>
<gene>
    <name evidence="8" type="ORF">AYI68_g432</name>
</gene>
<protein>
    <submittedName>
        <fullName evidence="8">Regulator of drug sensitivity 2</fullName>
    </submittedName>
</protein>
<dbReference type="AlphaFoldDB" id="A0A1R0H8D0"/>
<evidence type="ECO:0000313" key="9">
    <source>
        <dbReference type="Proteomes" id="UP000187455"/>
    </source>
</evidence>
<feature type="compositionally biased region" description="Polar residues" evidence="6">
    <location>
        <begin position="276"/>
        <end position="287"/>
    </location>
</feature>
<evidence type="ECO:0000256" key="6">
    <source>
        <dbReference type="SAM" id="MobiDB-lite"/>
    </source>
</evidence>
<dbReference type="GO" id="GO:0005634">
    <property type="term" value="C:nucleus"/>
    <property type="evidence" value="ECO:0007669"/>
    <property type="project" value="UniProtKB-SubCell"/>
</dbReference>
<evidence type="ECO:0000256" key="5">
    <source>
        <dbReference type="ARBA" id="ARBA00023242"/>
    </source>
</evidence>
<dbReference type="GO" id="GO:0000977">
    <property type="term" value="F:RNA polymerase II transcription regulatory region sequence-specific DNA binding"/>
    <property type="evidence" value="ECO:0007669"/>
    <property type="project" value="TreeGrafter"/>
</dbReference>
<feature type="compositionally biased region" description="Low complexity" evidence="6">
    <location>
        <begin position="220"/>
        <end position="235"/>
    </location>
</feature>
<feature type="compositionally biased region" description="Polar residues" evidence="6">
    <location>
        <begin position="683"/>
        <end position="694"/>
    </location>
</feature>
<comment type="subcellular location">
    <subcellularLocation>
        <location evidence="1">Nucleus</location>
    </subcellularLocation>
</comment>
<feature type="compositionally biased region" description="Polar residues" evidence="6">
    <location>
        <begin position="703"/>
        <end position="725"/>
    </location>
</feature>
<evidence type="ECO:0000256" key="4">
    <source>
        <dbReference type="ARBA" id="ARBA00023163"/>
    </source>
</evidence>
<feature type="compositionally biased region" description="Basic and acidic residues" evidence="6">
    <location>
        <begin position="726"/>
        <end position="737"/>
    </location>
</feature>
<feature type="compositionally biased region" description="Polar residues" evidence="6">
    <location>
        <begin position="244"/>
        <end position="266"/>
    </location>
</feature>
<feature type="region of interest" description="Disordered" evidence="6">
    <location>
        <begin position="28"/>
        <end position="129"/>
    </location>
</feature>
<keyword evidence="2" id="KW-0479">Metal-binding</keyword>